<proteinExistence type="predicted"/>
<dbReference type="PANTHER" id="PTHR43102">
    <property type="entry name" value="SLR1143 PROTEIN"/>
    <property type="match status" value="1"/>
</dbReference>
<protein>
    <submittedName>
        <fullName evidence="2">GAF domain-containing protein</fullName>
    </submittedName>
</protein>
<gene>
    <name evidence="2" type="ORF">EV189_3163</name>
</gene>
<dbReference type="Gene3D" id="3.30.450.40">
    <property type="match status" value="1"/>
</dbReference>
<feature type="domain" description="GAF" evidence="1">
    <location>
        <begin position="25"/>
        <end position="166"/>
    </location>
</feature>
<dbReference type="RefSeq" id="WP_130493913.1">
    <property type="nucleotide sequence ID" value="NZ_SGXD01000004.1"/>
</dbReference>
<dbReference type="EMBL" id="SGXD01000004">
    <property type="protein sequence ID" value="RZS82768.1"/>
    <property type="molecule type" value="Genomic_DNA"/>
</dbReference>
<dbReference type="Pfam" id="PF01590">
    <property type="entry name" value="GAF"/>
    <property type="match status" value="1"/>
</dbReference>
<accession>A0A4Q7NGA0</accession>
<evidence type="ECO:0000313" key="2">
    <source>
        <dbReference type="EMBL" id="RZS82768.1"/>
    </source>
</evidence>
<reference evidence="2 3" key="1">
    <citation type="submission" date="2019-02" db="EMBL/GenBank/DDBJ databases">
        <title>Genomic Encyclopedia of Type Strains, Phase IV (KMG-IV): sequencing the most valuable type-strain genomes for metagenomic binning, comparative biology and taxonomic classification.</title>
        <authorList>
            <person name="Goeker M."/>
        </authorList>
    </citation>
    <scope>NUCLEOTIDE SEQUENCE [LARGE SCALE GENOMIC DNA]</scope>
    <source>
        <strain evidence="2 3">DSM 45622</strain>
    </source>
</reference>
<dbReference type="InterPro" id="IPR003018">
    <property type="entry name" value="GAF"/>
</dbReference>
<dbReference type="Proteomes" id="UP000293638">
    <property type="component" value="Unassembled WGS sequence"/>
</dbReference>
<keyword evidence="3" id="KW-1185">Reference proteome</keyword>
<dbReference type="PANTHER" id="PTHR43102:SF2">
    <property type="entry name" value="GAF DOMAIN-CONTAINING PROTEIN"/>
    <property type="match status" value="1"/>
</dbReference>
<dbReference type="SUPFAM" id="SSF55781">
    <property type="entry name" value="GAF domain-like"/>
    <property type="match status" value="1"/>
</dbReference>
<evidence type="ECO:0000259" key="1">
    <source>
        <dbReference type="SMART" id="SM00065"/>
    </source>
</evidence>
<sequence>MIDHDALTSPERLVALAGYDLDSPELRSDLDALCARVAADLEVPISLVTLVLDSAQMNLGQRGIDGTWVSAVGGTPVEWSFCAHSVGNGRPYVVDDMSADPEQRDNPLVRVDGVAAYAGVPLVTGAGHVLGNACVVDVQPHAFSVAELARLEAAAAEALALLEAHRVA</sequence>
<organism evidence="2 3">
    <name type="scientific">Motilibacter rhizosphaerae</name>
    <dbReference type="NCBI Taxonomy" id="598652"/>
    <lineage>
        <taxon>Bacteria</taxon>
        <taxon>Bacillati</taxon>
        <taxon>Actinomycetota</taxon>
        <taxon>Actinomycetes</taxon>
        <taxon>Motilibacterales</taxon>
        <taxon>Motilibacteraceae</taxon>
        <taxon>Motilibacter</taxon>
    </lineage>
</organism>
<dbReference type="SMART" id="SM00065">
    <property type="entry name" value="GAF"/>
    <property type="match status" value="1"/>
</dbReference>
<dbReference type="OrthoDB" id="9151676at2"/>
<dbReference type="InterPro" id="IPR029016">
    <property type="entry name" value="GAF-like_dom_sf"/>
</dbReference>
<evidence type="ECO:0000313" key="3">
    <source>
        <dbReference type="Proteomes" id="UP000293638"/>
    </source>
</evidence>
<comment type="caution">
    <text evidence="2">The sequence shown here is derived from an EMBL/GenBank/DDBJ whole genome shotgun (WGS) entry which is preliminary data.</text>
</comment>
<dbReference type="AlphaFoldDB" id="A0A4Q7NGA0"/>
<name>A0A4Q7NGA0_9ACTN</name>